<keyword evidence="3" id="KW-0964">Secreted</keyword>
<evidence type="ECO:0000256" key="9">
    <source>
        <dbReference type="ARBA" id="ARBA00023033"/>
    </source>
</evidence>
<keyword evidence="8" id="KW-0186">Copper</keyword>
<evidence type="ECO:0000256" key="12">
    <source>
        <dbReference type="ARBA" id="ARBA00023326"/>
    </source>
</evidence>
<dbReference type="GO" id="GO:0016787">
    <property type="term" value="F:hydrolase activity"/>
    <property type="evidence" value="ECO:0007669"/>
    <property type="project" value="UniProtKB-KW"/>
</dbReference>
<evidence type="ECO:0000256" key="2">
    <source>
        <dbReference type="ARBA" id="ARBA00004613"/>
    </source>
</evidence>
<keyword evidence="10" id="KW-1015">Disulfide bond</keyword>
<organism evidence="17 18">
    <name type="scientific">Schizothecium vesticola</name>
    <dbReference type="NCBI Taxonomy" id="314040"/>
    <lineage>
        <taxon>Eukaryota</taxon>
        <taxon>Fungi</taxon>
        <taxon>Dikarya</taxon>
        <taxon>Ascomycota</taxon>
        <taxon>Pezizomycotina</taxon>
        <taxon>Sordariomycetes</taxon>
        <taxon>Sordariomycetidae</taxon>
        <taxon>Sordariales</taxon>
        <taxon>Schizotheciaceae</taxon>
        <taxon>Schizothecium</taxon>
    </lineage>
</organism>
<reference evidence="17" key="1">
    <citation type="submission" date="2023-06" db="EMBL/GenBank/DDBJ databases">
        <title>Genome-scale phylogeny and comparative genomics of the fungal order Sordariales.</title>
        <authorList>
            <consortium name="Lawrence Berkeley National Laboratory"/>
            <person name="Hensen N."/>
            <person name="Bonometti L."/>
            <person name="Westerberg I."/>
            <person name="Brannstrom I.O."/>
            <person name="Guillou S."/>
            <person name="Cros-Aarteil S."/>
            <person name="Calhoun S."/>
            <person name="Haridas S."/>
            <person name="Kuo A."/>
            <person name="Mondo S."/>
            <person name="Pangilinan J."/>
            <person name="Riley R."/>
            <person name="LaButti K."/>
            <person name="Andreopoulos B."/>
            <person name="Lipzen A."/>
            <person name="Chen C."/>
            <person name="Yanf M."/>
            <person name="Daum C."/>
            <person name="Ng V."/>
            <person name="Clum A."/>
            <person name="Steindorff A."/>
            <person name="Ohm R."/>
            <person name="Martin F."/>
            <person name="Silar P."/>
            <person name="Natvig D."/>
            <person name="Lalanne C."/>
            <person name="Gautier V."/>
            <person name="Ament-velasquez S.L."/>
            <person name="Kruys A."/>
            <person name="Hutchinson M.I."/>
            <person name="Powell A.J."/>
            <person name="Barry K."/>
            <person name="Miller A.N."/>
            <person name="Grigoriev I.V."/>
            <person name="Debuchy R."/>
            <person name="Gladieux P."/>
            <person name="Thoren M.H."/>
            <person name="Johannesson H."/>
        </authorList>
    </citation>
    <scope>NUCLEOTIDE SEQUENCE</scope>
    <source>
        <strain evidence="17">SMH3187-1</strain>
    </source>
</reference>
<dbReference type="GO" id="GO:0005576">
    <property type="term" value="C:extracellular region"/>
    <property type="evidence" value="ECO:0007669"/>
    <property type="project" value="UniProtKB-SubCell"/>
</dbReference>
<keyword evidence="5" id="KW-0732">Signal</keyword>
<keyword evidence="18" id="KW-1185">Reference proteome</keyword>
<evidence type="ECO:0000256" key="6">
    <source>
        <dbReference type="ARBA" id="ARBA00023001"/>
    </source>
</evidence>
<dbReference type="GO" id="GO:0004497">
    <property type="term" value="F:monooxygenase activity"/>
    <property type="evidence" value="ECO:0007669"/>
    <property type="project" value="UniProtKB-KW"/>
</dbReference>
<proteinExistence type="inferred from homology"/>
<evidence type="ECO:0000259" key="16">
    <source>
        <dbReference type="Pfam" id="PF03443"/>
    </source>
</evidence>
<evidence type="ECO:0000256" key="3">
    <source>
        <dbReference type="ARBA" id="ARBA00022525"/>
    </source>
</evidence>
<sequence length="278" mass="30621">MRQLLNRLGIFAGTTKKTRTKSLSNDTTKKLSVAGCIRSFRATLNGFQATPRKESISLKKDAIYSPTPAFTFNGKDPFTSTLIKRGIFYRKLECFIQTTINATVPAGGKVAAVWQQWTHSQGPILVWLYKCYDAFSSYTGDGAGWLKIDEAGFHGDGVKIVGGGKWESTIPQDLAPGNYLMRHELVALHQANNPQFYPECAQIVLTESGTAKPDSSYKAAIPGYCNQSDSNIKVPINDHSLPRTYKVPDPPSKARAAPPSPVYLIHLYLFAYSGGYCR</sequence>
<dbReference type="InterPro" id="IPR049892">
    <property type="entry name" value="AA9"/>
</dbReference>
<dbReference type="GO" id="GO:0046872">
    <property type="term" value="F:metal ion binding"/>
    <property type="evidence" value="ECO:0007669"/>
    <property type="project" value="UniProtKB-KW"/>
</dbReference>
<evidence type="ECO:0000256" key="1">
    <source>
        <dbReference type="ARBA" id="ARBA00001973"/>
    </source>
</evidence>
<accession>A0AA40BR49</accession>
<keyword evidence="17" id="KW-0378">Hydrolase</keyword>
<evidence type="ECO:0000256" key="11">
    <source>
        <dbReference type="ARBA" id="ARBA00023277"/>
    </source>
</evidence>
<evidence type="ECO:0000256" key="15">
    <source>
        <dbReference type="ARBA" id="ARBA00047174"/>
    </source>
</evidence>
<evidence type="ECO:0000313" key="18">
    <source>
        <dbReference type="Proteomes" id="UP001172155"/>
    </source>
</evidence>
<evidence type="ECO:0000256" key="5">
    <source>
        <dbReference type="ARBA" id="ARBA00022729"/>
    </source>
</evidence>
<dbReference type="AlphaFoldDB" id="A0AA40BR49"/>
<keyword evidence="11" id="KW-0119">Carbohydrate metabolism</keyword>
<evidence type="ECO:0000256" key="4">
    <source>
        <dbReference type="ARBA" id="ARBA00022723"/>
    </source>
</evidence>
<feature type="domain" description="Auxiliary Activity family 9 catalytic" evidence="16">
    <location>
        <begin position="92"/>
        <end position="239"/>
    </location>
</feature>
<keyword evidence="6" id="KW-0136">Cellulose degradation</keyword>
<gene>
    <name evidence="17" type="ORF">B0T18DRAFT_395114</name>
</gene>
<dbReference type="Pfam" id="PF03443">
    <property type="entry name" value="AA9"/>
    <property type="match status" value="1"/>
</dbReference>
<evidence type="ECO:0000256" key="7">
    <source>
        <dbReference type="ARBA" id="ARBA00023002"/>
    </source>
</evidence>
<evidence type="ECO:0000256" key="13">
    <source>
        <dbReference type="ARBA" id="ARBA00044502"/>
    </source>
</evidence>
<comment type="catalytic activity">
    <reaction evidence="14">
        <text>[(1-&gt;4)-beta-D-glucosyl]n+m + reduced acceptor + O2 = 4-dehydro-beta-D-glucosyl-[(1-&gt;4)-beta-D-glucosyl]n-1 + [(1-&gt;4)-beta-D-glucosyl]m + acceptor + H2O.</text>
        <dbReference type="EC" id="1.14.99.56"/>
    </reaction>
</comment>
<dbReference type="PANTHER" id="PTHR33353:SF19">
    <property type="entry name" value="GLYCOSYLHYDROLASE FAMILY 61-8 PROTEIN"/>
    <property type="match status" value="1"/>
</dbReference>
<keyword evidence="7" id="KW-0560">Oxidoreductase</keyword>
<dbReference type="InterPro" id="IPR005103">
    <property type="entry name" value="AA9_LPMO"/>
</dbReference>
<dbReference type="GO" id="GO:0030245">
    <property type="term" value="P:cellulose catabolic process"/>
    <property type="evidence" value="ECO:0007669"/>
    <property type="project" value="UniProtKB-KW"/>
</dbReference>
<comment type="cofactor">
    <cofactor evidence="1">
        <name>Cu(2+)</name>
        <dbReference type="ChEBI" id="CHEBI:29036"/>
    </cofactor>
</comment>
<evidence type="ECO:0000256" key="8">
    <source>
        <dbReference type="ARBA" id="ARBA00023008"/>
    </source>
</evidence>
<comment type="caution">
    <text evidence="17">The sequence shown here is derived from an EMBL/GenBank/DDBJ whole genome shotgun (WGS) entry which is preliminary data.</text>
</comment>
<dbReference type="Proteomes" id="UP001172155">
    <property type="component" value="Unassembled WGS sequence"/>
</dbReference>
<keyword evidence="12" id="KW-0624">Polysaccharide degradation</keyword>
<dbReference type="CDD" id="cd21175">
    <property type="entry name" value="LPMO_AA9"/>
    <property type="match status" value="1"/>
</dbReference>
<dbReference type="EC" id="1.14.99.56" evidence="15"/>
<dbReference type="Gene3D" id="2.70.50.70">
    <property type="match status" value="1"/>
</dbReference>
<dbReference type="EMBL" id="JAUKUD010000007">
    <property type="protein sequence ID" value="KAK0738897.1"/>
    <property type="molecule type" value="Genomic_DNA"/>
</dbReference>
<name>A0AA40BR49_9PEZI</name>
<keyword evidence="4" id="KW-0479">Metal-binding</keyword>
<keyword evidence="9" id="KW-0503">Monooxygenase</keyword>
<evidence type="ECO:0000256" key="10">
    <source>
        <dbReference type="ARBA" id="ARBA00023157"/>
    </source>
</evidence>
<protein>
    <recommendedName>
        <fullName evidence="15">lytic cellulose monooxygenase (C4-dehydrogenating)</fullName>
        <ecNumber evidence="15">1.14.99.56</ecNumber>
    </recommendedName>
</protein>
<evidence type="ECO:0000313" key="17">
    <source>
        <dbReference type="EMBL" id="KAK0738897.1"/>
    </source>
</evidence>
<evidence type="ECO:0000256" key="14">
    <source>
        <dbReference type="ARBA" id="ARBA00045077"/>
    </source>
</evidence>
<comment type="subcellular location">
    <subcellularLocation>
        <location evidence="2">Secreted</location>
    </subcellularLocation>
</comment>
<dbReference type="PANTHER" id="PTHR33353">
    <property type="entry name" value="PUTATIVE (AFU_ORTHOLOGUE AFUA_1G12560)-RELATED"/>
    <property type="match status" value="1"/>
</dbReference>
<comment type="similarity">
    <text evidence="13">Belongs to the polysaccharide monooxygenase AA9 family.</text>
</comment>